<gene>
    <name evidence="2" type="ORF">OPV22_032257</name>
</gene>
<proteinExistence type="predicted"/>
<name>A0AAV8PM77_ENSVE</name>
<evidence type="ECO:0000313" key="3">
    <source>
        <dbReference type="Proteomes" id="UP001222027"/>
    </source>
</evidence>
<dbReference type="Proteomes" id="UP001222027">
    <property type="component" value="Unassembled WGS sequence"/>
</dbReference>
<feature type="region of interest" description="Disordered" evidence="1">
    <location>
        <begin position="42"/>
        <end position="67"/>
    </location>
</feature>
<accession>A0AAV8PM77</accession>
<reference evidence="2 3" key="1">
    <citation type="submission" date="2022-12" db="EMBL/GenBank/DDBJ databases">
        <title>Chromosome-scale assembly of the Ensete ventricosum genome.</title>
        <authorList>
            <person name="Dussert Y."/>
            <person name="Stocks J."/>
            <person name="Wendawek A."/>
            <person name="Woldeyes F."/>
            <person name="Nichols R.A."/>
            <person name="Borrell J.S."/>
        </authorList>
    </citation>
    <scope>NUCLEOTIDE SEQUENCE [LARGE SCALE GENOMIC DNA]</scope>
    <source>
        <strain evidence="3">cv. Maze</strain>
        <tissue evidence="2">Seeds</tissue>
    </source>
</reference>
<organism evidence="2 3">
    <name type="scientific">Ensete ventricosum</name>
    <name type="common">Abyssinian banana</name>
    <name type="synonym">Musa ensete</name>
    <dbReference type="NCBI Taxonomy" id="4639"/>
    <lineage>
        <taxon>Eukaryota</taxon>
        <taxon>Viridiplantae</taxon>
        <taxon>Streptophyta</taxon>
        <taxon>Embryophyta</taxon>
        <taxon>Tracheophyta</taxon>
        <taxon>Spermatophyta</taxon>
        <taxon>Magnoliopsida</taxon>
        <taxon>Liliopsida</taxon>
        <taxon>Zingiberales</taxon>
        <taxon>Musaceae</taxon>
        <taxon>Ensete</taxon>
    </lineage>
</organism>
<dbReference type="EMBL" id="JAQQAF010000009">
    <property type="protein sequence ID" value="KAJ8459331.1"/>
    <property type="molecule type" value="Genomic_DNA"/>
</dbReference>
<protein>
    <submittedName>
        <fullName evidence="2">Uncharacterized protein</fullName>
    </submittedName>
</protein>
<evidence type="ECO:0000256" key="1">
    <source>
        <dbReference type="SAM" id="MobiDB-lite"/>
    </source>
</evidence>
<dbReference type="AlphaFoldDB" id="A0AAV8PM77"/>
<evidence type="ECO:0000313" key="2">
    <source>
        <dbReference type="EMBL" id="KAJ8459331.1"/>
    </source>
</evidence>
<sequence>MGSMTRNLHLLAVMPSAKQGKWRKKDREVVFRHSSLTESNKLLGRSSTGVADMQTHPEKEKKKGLRNSGDLIGILSANGRTRSSAWDELEMVDIGLG</sequence>
<comment type="caution">
    <text evidence="2">The sequence shown here is derived from an EMBL/GenBank/DDBJ whole genome shotgun (WGS) entry which is preliminary data.</text>
</comment>
<keyword evidence="3" id="KW-1185">Reference proteome</keyword>